<name>A0A4S4DUS2_CAMSN</name>
<evidence type="ECO:0000256" key="1">
    <source>
        <dbReference type="SAM" id="SignalP"/>
    </source>
</evidence>
<sequence>MGLSKNSRVLLFMAAFLTAILFLSSVSKAAVVTGGPLNLGRKLLQYIGGPPAYPDPWGGNPRPGLIADEKELAKRPFVRNSNATIDSTTMRSLDGNPIFLVQTKPIPTQASKAPVYQTEASFEFEDDPTALKSFSEKGWIQSIYRVFQNDNVQRFQLGLVSTASALVYIDTDDAADTPLCRSRASPRLRLTF</sequence>
<feature type="signal peptide" evidence="1">
    <location>
        <begin position="1"/>
        <end position="29"/>
    </location>
</feature>
<gene>
    <name evidence="2" type="ORF">TEA_014401</name>
</gene>
<evidence type="ECO:0000313" key="2">
    <source>
        <dbReference type="EMBL" id="THG07042.1"/>
    </source>
</evidence>
<comment type="caution">
    <text evidence="2">The sequence shown here is derived from an EMBL/GenBank/DDBJ whole genome shotgun (WGS) entry which is preliminary data.</text>
</comment>
<evidence type="ECO:0000313" key="3">
    <source>
        <dbReference type="Proteomes" id="UP000306102"/>
    </source>
</evidence>
<feature type="chain" id="PRO_5021025277" evidence="1">
    <location>
        <begin position="30"/>
        <end position="192"/>
    </location>
</feature>
<protein>
    <submittedName>
        <fullName evidence="2">Uncharacterized protein</fullName>
    </submittedName>
</protein>
<dbReference type="AlphaFoldDB" id="A0A4S4DUS2"/>
<proteinExistence type="predicted"/>
<keyword evidence="1" id="KW-0732">Signal</keyword>
<keyword evidence="3" id="KW-1185">Reference proteome</keyword>
<organism evidence="2 3">
    <name type="scientific">Camellia sinensis var. sinensis</name>
    <name type="common">China tea</name>
    <dbReference type="NCBI Taxonomy" id="542762"/>
    <lineage>
        <taxon>Eukaryota</taxon>
        <taxon>Viridiplantae</taxon>
        <taxon>Streptophyta</taxon>
        <taxon>Embryophyta</taxon>
        <taxon>Tracheophyta</taxon>
        <taxon>Spermatophyta</taxon>
        <taxon>Magnoliopsida</taxon>
        <taxon>eudicotyledons</taxon>
        <taxon>Gunneridae</taxon>
        <taxon>Pentapetalae</taxon>
        <taxon>asterids</taxon>
        <taxon>Ericales</taxon>
        <taxon>Theaceae</taxon>
        <taxon>Camellia</taxon>
    </lineage>
</organism>
<accession>A0A4S4DUS2</accession>
<reference evidence="2 3" key="1">
    <citation type="journal article" date="2018" name="Proc. Natl. Acad. Sci. U.S.A.">
        <title>Draft genome sequence of Camellia sinensis var. sinensis provides insights into the evolution of the tea genome and tea quality.</title>
        <authorList>
            <person name="Wei C."/>
            <person name="Yang H."/>
            <person name="Wang S."/>
            <person name="Zhao J."/>
            <person name="Liu C."/>
            <person name="Gao L."/>
            <person name="Xia E."/>
            <person name="Lu Y."/>
            <person name="Tai Y."/>
            <person name="She G."/>
            <person name="Sun J."/>
            <person name="Cao H."/>
            <person name="Tong W."/>
            <person name="Gao Q."/>
            <person name="Li Y."/>
            <person name="Deng W."/>
            <person name="Jiang X."/>
            <person name="Wang W."/>
            <person name="Chen Q."/>
            <person name="Zhang S."/>
            <person name="Li H."/>
            <person name="Wu J."/>
            <person name="Wang P."/>
            <person name="Li P."/>
            <person name="Shi C."/>
            <person name="Zheng F."/>
            <person name="Jian J."/>
            <person name="Huang B."/>
            <person name="Shan D."/>
            <person name="Shi M."/>
            <person name="Fang C."/>
            <person name="Yue Y."/>
            <person name="Li F."/>
            <person name="Li D."/>
            <person name="Wei S."/>
            <person name="Han B."/>
            <person name="Jiang C."/>
            <person name="Yin Y."/>
            <person name="Xia T."/>
            <person name="Zhang Z."/>
            <person name="Bennetzen J.L."/>
            <person name="Zhao S."/>
            <person name="Wan X."/>
        </authorList>
    </citation>
    <scope>NUCLEOTIDE SEQUENCE [LARGE SCALE GENOMIC DNA]</scope>
    <source>
        <strain evidence="3">cv. Shuchazao</strain>
        <tissue evidence="2">Leaf</tissue>
    </source>
</reference>
<dbReference type="EMBL" id="SDRB02010289">
    <property type="protein sequence ID" value="THG07042.1"/>
    <property type="molecule type" value="Genomic_DNA"/>
</dbReference>
<dbReference type="Proteomes" id="UP000306102">
    <property type="component" value="Unassembled WGS sequence"/>
</dbReference>